<gene>
    <name evidence="5" type="ORF">ASTO00021_LOCUS12440</name>
    <name evidence="6" type="ORF">ASTO00021_LOCUS12441</name>
</gene>
<protein>
    <recommendedName>
        <fullName evidence="4">WW domain-containing protein</fullName>
    </recommendedName>
</protein>
<sequence>MFGVLAFALVAGIMFGVAEGASVATLLPTTFGGAYVTGNLDFYYMFEQSICLQNQGSFSTAFPNRGSSSITLVPYSNDVTPAWTCPTATKGPNTFVNSRNGIKLSDATGSSSKSSCVATSSAIGSTIANSMISNGFSIELWYHNFDTSVTEYTESDHVLFEIANASYSGPAQCGLHYSVRLAYSSASQQVVLRVDDDQNPGGCPLPITAVLSNADFQGLHHLAITYLATGPSSGTRTVNFYHDGVSIGSSVISTNAIADINSAYSLILGCSTDSGKPEAEGEFNAFALHSTALSPGNILTNFEAFLPNSHPVVADVAIDHLEDGSTDIDFTNMYYDFDEEQGKDSEQSITLIVSSLPPRGVLSDDITIPVEVADLPDYAATGTLHYNQTIQNEFTGTDQFDFKISDGGAGFGISDTASITLNFQPTNDAPVAIAENYTVPEAKERELVLSGTDIPDQGSLGIHQPTDIEITSATTLVYGRLRLKTGGNACDGGTIINSFPHTITAVNESNVWTARICYEAFQTNDNDTASEDGVVGVDKVVHTIVDGSAAVSDPVDNFVTVTSVLNVGCDEFGSLSCMEIMTEDTELLFELKGTDSACDDRFPEPSGCDLREKKFVIFGLPEHGTLFANKSGGGDPEPITQEEVSTGDGFETLDPFIRYVPDPNYFNMGLYLPCFDNAPNPGIIGNSACADRFLTSSTYTHHPCAPVPSVTFGQPPYSLCGYTPAKYTTRSMHGQNITSLGFCSASVEEGCPAKIFYRLKIGQVVSPLNIAQATPGHIIWVLNQESNDEVTILSEDDYDGFEQDKFALIRGKNSGKPMRLTGVTQDVTNIQISIDDNVGEDSAYALSASAGSEIPNIIGKDFLFEDNCIFQGCRNSSFEVWGIESKLNYVLSELRFQYNGDVPKNKQVKVATFLTTSDPYVNKLSLQNNVEPYVFNMLIGETVTDSACGLICDLKFIAIASSAGILILMCLISYLNSAGHCCVNRARAFGNVAEVINRKDPFVVQKRTGDRLEHEIEAQIHHTAREVKKAGFFLWILACLCPCCCTYDRQSVNNAADEHNIAREVAHDLSDKLASERLPGGDYAHERNYDVSDPEHIFNWEKHTIVKNGKQVAYYYNSVTDKSQWHSPFPGQNIRAAGTAPHAPSSRAPGNGGRSRGSAGNGGETSAVRYQPRPPPMKRTNGAGGNNSSSSSRRYQPKPPPKSRMNRNPRDPLPHHYI</sequence>
<reference evidence="5" key="1">
    <citation type="submission" date="2021-01" db="EMBL/GenBank/DDBJ databases">
        <authorList>
            <person name="Corre E."/>
            <person name="Pelletier E."/>
            <person name="Niang G."/>
            <person name="Scheremetjew M."/>
            <person name="Finn R."/>
            <person name="Kale V."/>
            <person name="Holt S."/>
            <person name="Cochrane G."/>
            <person name="Meng A."/>
            <person name="Brown T."/>
            <person name="Cohen L."/>
        </authorList>
    </citation>
    <scope>NUCLEOTIDE SEQUENCE</scope>
    <source>
        <strain evidence="5">GSBS06</strain>
    </source>
</reference>
<dbReference type="AlphaFoldDB" id="A0A6S8E6J1"/>
<evidence type="ECO:0000256" key="3">
    <source>
        <dbReference type="SAM" id="SignalP"/>
    </source>
</evidence>
<feature type="chain" id="PRO_5035676555" description="WW domain-containing protein" evidence="3">
    <location>
        <begin position="21"/>
        <end position="1218"/>
    </location>
</feature>
<evidence type="ECO:0000259" key="4">
    <source>
        <dbReference type="PROSITE" id="PS50020"/>
    </source>
</evidence>
<feature type="compositionally biased region" description="Basic and acidic residues" evidence="1">
    <location>
        <begin position="1208"/>
        <end position="1218"/>
    </location>
</feature>
<dbReference type="InterPro" id="IPR013320">
    <property type="entry name" value="ConA-like_dom_sf"/>
</dbReference>
<evidence type="ECO:0000313" key="5">
    <source>
        <dbReference type="EMBL" id="CAE0442329.1"/>
    </source>
</evidence>
<keyword evidence="3" id="KW-0732">Signal</keyword>
<dbReference type="Gene3D" id="2.60.120.200">
    <property type="match status" value="1"/>
</dbReference>
<keyword evidence="2" id="KW-0472">Membrane</keyword>
<dbReference type="CDD" id="cd00201">
    <property type="entry name" value="WW"/>
    <property type="match status" value="1"/>
</dbReference>
<feature type="domain" description="WW" evidence="4">
    <location>
        <begin position="1100"/>
        <end position="1130"/>
    </location>
</feature>
<dbReference type="EMBL" id="HBIN01016376">
    <property type="protein sequence ID" value="CAE0442329.1"/>
    <property type="molecule type" value="Transcribed_RNA"/>
</dbReference>
<evidence type="ECO:0000313" key="6">
    <source>
        <dbReference type="EMBL" id="CAE0442330.1"/>
    </source>
</evidence>
<feature type="region of interest" description="Disordered" evidence="1">
    <location>
        <begin position="1126"/>
        <end position="1218"/>
    </location>
</feature>
<dbReference type="EMBL" id="HBIN01016377">
    <property type="protein sequence ID" value="CAE0442330.1"/>
    <property type="molecule type" value="Transcribed_RNA"/>
</dbReference>
<accession>A0A6S8E6J1</accession>
<feature type="transmembrane region" description="Helical" evidence="2">
    <location>
        <begin position="956"/>
        <end position="975"/>
    </location>
</feature>
<feature type="signal peptide" evidence="3">
    <location>
        <begin position="1"/>
        <end position="20"/>
    </location>
</feature>
<evidence type="ECO:0000256" key="1">
    <source>
        <dbReference type="SAM" id="MobiDB-lite"/>
    </source>
</evidence>
<dbReference type="SUPFAM" id="SSF49899">
    <property type="entry name" value="Concanavalin A-like lectins/glucanases"/>
    <property type="match status" value="1"/>
</dbReference>
<keyword evidence="2" id="KW-0812">Transmembrane</keyword>
<keyword evidence="2" id="KW-1133">Transmembrane helix</keyword>
<dbReference type="InterPro" id="IPR001202">
    <property type="entry name" value="WW_dom"/>
</dbReference>
<evidence type="ECO:0000256" key="2">
    <source>
        <dbReference type="SAM" id="Phobius"/>
    </source>
</evidence>
<name>A0A6S8E6J1_9STRA</name>
<organism evidence="5">
    <name type="scientific">Aplanochytrium stocchinoi</name>
    <dbReference type="NCBI Taxonomy" id="215587"/>
    <lineage>
        <taxon>Eukaryota</taxon>
        <taxon>Sar</taxon>
        <taxon>Stramenopiles</taxon>
        <taxon>Bigyra</taxon>
        <taxon>Labyrinthulomycetes</taxon>
        <taxon>Thraustochytrida</taxon>
        <taxon>Thraustochytriidae</taxon>
        <taxon>Aplanochytrium</taxon>
    </lineage>
</organism>
<feature type="compositionally biased region" description="Gly residues" evidence="1">
    <location>
        <begin position="1150"/>
        <end position="1163"/>
    </location>
</feature>
<proteinExistence type="predicted"/>
<dbReference type="PROSITE" id="PS50020">
    <property type="entry name" value="WW_DOMAIN_2"/>
    <property type="match status" value="1"/>
</dbReference>